<keyword evidence="5" id="KW-0802">TPR repeat</keyword>
<dbReference type="InterPro" id="IPR016032">
    <property type="entry name" value="Sig_transdc_resp-reg_C-effctor"/>
</dbReference>
<dbReference type="InterPro" id="IPR019734">
    <property type="entry name" value="TPR_rpt"/>
</dbReference>
<dbReference type="AlphaFoldDB" id="A0A543J4E0"/>
<protein>
    <submittedName>
        <fullName evidence="8">DNA-binding SARP family transcriptional activator</fullName>
    </submittedName>
</protein>
<dbReference type="SMART" id="SM00028">
    <property type="entry name" value="TPR"/>
    <property type="match status" value="2"/>
</dbReference>
<sequence>MRFLLLGPLEVRRADGGRVELRRLKLRQLLAYMLLNRGRAVSTERLSSALWGERPPASAHGNLKTYVSMLRNELRATGASIRTVPSGYRLDAPQDSLDVVRFEEHRAAGAAALARGDHAAAARHLRAAAELWRGPALEDLVGESEALRNAATLLDDRLIETLHRLAAVYRRLGEYGEAVAWLRVALAIYPLHERLWADLMIALYEDGRRGDALAAYLQCRDVLTEQLGVEPGPRLAELHQRILAARPPTFADARGAAR</sequence>
<dbReference type="PROSITE" id="PS51755">
    <property type="entry name" value="OMPR_PHOB"/>
    <property type="match status" value="1"/>
</dbReference>
<dbReference type="InterPro" id="IPR005158">
    <property type="entry name" value="BTAD"/>
</dbReference>
<evidence type="ECO:0000256" key="2">
    <source>
        <dbReference type="ARBA" id="ARBA00023015"/>
    </source>
</evidence>
<dbReference type="SMART" id="SM01043">
    <property type="entry name" value="BTAD"/>
    <property type="match status" value="1"/>
</dbReference>
<gene>
    <name evidence="8" type="ORF">FHX40_4477</name>
</gene>
<dbReference type="PANTHER" id="PTHR35807">
    <property type="entry name" value="TRANSCRIPTIONAL REGULATOR REDD-RELATED"/>
    <property type="match status" value="1"/>
</dbReference>
<proteinExistence type="inferred from homology"/>
<dbReference type="SUPFAM" id="SSF48452">
    <property type="entry name" value="TPR-like"/>
    <property type="match status" value="1"/>
</dbReference>
<dbReference type="PROSITE" id="PS50005">
    <property type="entry name" value="TPR"/>
    <property type="match status" value="1"/>
</dbReference>
<feature type="domain" description="OmpR/PhoB-type" evidence="7">
    <location>
        <begin position="1"/>
        <end position="92"/>
    </location>
</feature>
<evidence type="ECO:0000256" key="6">
    <source>
        <dbReference type="PROSITE-ProRule" id="PRU01091"/>
    </source>
</evidence>
<evidence type="ECO:0000256" key="5">
    <source>
        <dbReference type="PROSITE-ProRule" id="PRU00339"/>
    </source>
</evidence>
<evidence type="ECO:0000313" key="9">
    <source>
        <dbReference type="Proteomes" id="UP000319213"/>
    </source>
</evidence>
<feature type="DNA-binding region" description="OmpR/PhoB-type" evidence="6">
    <location>
        <begin position="1"/>
        <end position="92"/>
    </location>
</feature>
<evidence type="ECO:0000256" key="4">
    <source>
        <dbReference type="ARBA" id="ARBA00023163"/>
    </source>
</evidence>
<dbReference type="Gene3D" id="1.10.10.10">
    <property type="entry name" value="Winged helix-like DNA-binding domain superfamily/Winged helix DNA-binding domain"/>
    <property type="match status" value="1"/>
</dbReference>
<dbReference type="GO" id="GO:0000160">
    <property type="term" value="P:phosphorelay signal transduction system"/>
    <property type="evidence" value="ECO:0007669"/>
    <property type="project" value="InterPro"/>
</dbReference>
<dbReference type="EMBL" id="VFPQ01000001">
    <property type="protein sequence ID" value="TQM77706.1"/>
    <property type="molecule type" value="Genomic_DNA"/>
</dbReference>
<dbReference type="Gene3D" id="1.25.40.10">
    <property type="entry name" value="Tetratricopeptide repeat domain"/>
    <property type="match status" value="1"/>
</dbReference>
<keyword evidence="2" id="KW-0805">Transcription regulation</keyword>
<keyword evidence="4" id="KW-0804">Transcription</keyword>
<comment type="caution">
    <text evidence="8">The sequence shown here is derived from an EMBL/GenBank/DDBJ whole genome shotgun (WGS) entry which is preliminary data.</text>
</comment>
<keyword evidence="9" id="KW-1185">Reference proteome</keyword>
<dbReference type="Proteomes" id="UP000319213">
    <property type="component" value="Unassembled WGS sequence"/>
</dbReference>
<accession>A0A543J4E0</accession>
<dbReference type="InterPro" id="IPR001867">
    <property type="entry name" value="OmpR/PhoB-type_DNA-bd"/>
</dbReference>
<dbReference type="SMART" id="SM00862">
    <property type="entry name" value="Trans_reg_C"/>
    <property type="match status" value="1"/>
</dbReference>
<dbReference type="SUPFAM" id="SSF46894">
    <property type="entry name" value="C-terminal effector domain of the bipartite response regulators"/>
    <property type="match status" value="1"/>
</dbReference>
<evidence type="ECO:0000256" key="3">
    <source>
        <dbReference type="ARBA" id="ARBA00023125"/>
    </source>
</evidence>
<reference evidence="8 9" key="1">
    <citation type="submission" date="2019-06" db="EMBL/GenBank/DDBJ databases">
        <title>Sequencing the genomes of 1000 actinobacteria strains.</title>
        <authorList>
            <person name="Klenk H.-P."/>
        </authorList>
    </citation>
    <scope>NUCLEOTIDE SEQUENCE [LARGE SCALE GENOMIC DNA]</scope>
    <source>
        <strain evidence="8 9">DSM 43186</strain>
    </source>
</reference>
<dbReference type="InterPro" id="IPR036388">
    <property type="entry name" value="WH-like_DNA-bd_sf"/>
</dbReference>
<dbReference type="PANTHER" id="PTHR35807:SF1">
    <property type="entry name" value="TRANSCRIPTIONAL REGULATOR REDD"/>
    <property type="match status" value="1"/>
</dbReference>
<name>A0A543J4E0_9ACTN</name>
<dbReference type="InterPro" id="IPR051677">
    <property type="entry name" value="AfsR-DnrI-RedD_regulator"/>
</dbReference>
<dbReference type="Pfam" id="PF03704">
    <property type="entry name" value="BTAD"/>
    <property type="match status" value="1"/>
</dbReference>
<dbReference type="GO" id="GO:0003677">
    <property type="term" value="F:DNA binding"/>
    <property type="evidence" value="ECO:0007669"/>
    <property type="project" value="UniProtKB-UniRule"/>
</dbReference>
<dbReference type="InterPro" id="IPR011990">
    <property type="entry name" value="TPR-like_helical_dom_sf"/>
</dbReference>
<keyword evidence="3 6" id="KW-0238">DNA-binding</keyword>
<feature type="repeat" description="TPR" evidence="5">
    <location>
        <begin position="159"/>
        <end position="192"/>
    </location>
</feature>
<dbReference type="Pfam" id="PF00486">
    <property type="entry name" value="Trans_reg_C"/>
    <property type="match status" value="1"/>
</dbReference>
<evidence type="ECO:0000256" key="1">
    <source>
        <dbReference type="ARBA" id="ARBA00005820"/>
    </source>
</evidence>
<evidence type="ECO:0000313" key="8">
    <source>
        <dbReference type="EMBL" id="TQM77706.1"/>
    </source>
</evidence>
<dbReference type="GO" id="GO:0006355">
    <property type="term" value="P:regulation of DNA-templated transcription"/>
    <property type="evidence" value="ECO:0007669"/>
    <property type="project" value="InterPro"/>
</dbReference>
<dbReference type="CDD" id="cd15831">
    <property type="entry name" value="BTAD"/>
    <property type="match status" value="1"/>
</dbReference>
<evidence type="ECO:0000259" key="7">
    <source>
        <dbReference type="PROSITE" id="PS51755"/>
    </source>
</evidence>
<organism evidence="8 9">
    <name type="scientific">Thermopolyspora flexuosa</name>
    <dbReference type="NCBI Taxonomy" id="103836"/>
    <lineage>
        <taxon>Bacteria</taxon>
        <taxon>Bacillati</taxon>
        <taxon>Actinomycetota</taxon>
        <taxon>Actinomycetes</taxon>
        <taxon>Streptosporangiales</taxon>
        <taxon>Streptosporangiaceae</taxon>
        <taxon>Thermopolyspora</taxon>
    </lineage>
</organism>
<comment type="similarity">
    <text evidence="1">Belongs to the AfsR/DnrI/RedD regulatory family.</text>
</comment>